<proteinExistence type="predicted"/>
<keyword evidence="2" id="KW-1185">Reference proteome</keyword>
<protein>
    <submittedName>
        <fullName evidence="1">Uncharacterized protein</fullName>
    </submittedName>
</protein>
<dbReference type="Proteomes" id="UP001239795">
    <property type="component" value="Unassembled WGS sequence"/>
</dbReference>
<accession>A0AAI9U3F0</accession>
<reference evidence="1 2" key="1">
    <citation type="submission" date="2016-10" db="EMBL/GenBank/DDBJ databases">
        <title>The genome sequence of Colletotrichum fioriniae PJ7.</title>
        <authorList>
            <person name="Baroncelli R."/>
        </authorList>
    </citation>
    <scope>NUCLEOTIDE SEQUENCE [LARGE SCALE GENOMIC DNA]</scope>
    <source>
        <strain evidence="1">Col 31</strain>
    </source>
</reference>
<gene>
    <name evidence="1" type="ORF">CMEL01_08377</name>
</gene>
<sequence length="146" mass="16847">MKRNCARGNVTPTGMEVGDGMLGSMFEHLMRSSYCPRDVYGNENTRCWDPILHDRVELSDCRAALLFPREYYLGRKKLLSATAVSRTHFLTFIRSMEFPSTNLLSGRWYKASLPLSQMWTYIPSTRPLSHSAMSTKQSSRTKRPRF</sequence>
<evidence type="ECO:0000313" key="2">
    <source>
        <dbReference type="Proteomes" id="UP001239795"/>
    </source>
</evidence>
<evidence type="ECO:0000313" key="1">
    <source>
        <dbReference type="EMBL" id="KAK1449062.1"/>
    </source>
</evidence>
<dbReference type="EMBL" id="MLGG01000068">
    <property type="protein sequence ID" value="KAK1449062.1"/>
    <property type="molecule type" value="Genomic_DNA"/>
</dbReference>
<dbReference type="AlphaFoldDB" id="A0AAI9U3F0"/>
<comment type="caution">
    <text evidence="1">The sequence shown here is derived from an EMBL/GenBank/DDBJ whole genome shotgun (WGS) entry which is preliminary data.</text>
</comment>
<organism evidence="1 2">
    <name type="scientific">Colletotrichum melonis</name>
    <dbReference type="NCBI Taxonomy" id="1209925"/>
    <lineage>
        <taxon>Eukaryota</taxon>
        <taxon>Fungi</taxon>
        <taxon>Dikarya</taxon>
        <taxon>Ascomycota</taxon>
        <taxon>Pezizomycotina</taxon>
        <taxon>Sordariomycetes</taxon>
        <taxon>Hypocreomycetidae</taxon>
        <taxon>Glomerellales</taxon>
        <taxon>Glomerellaceae</taxon>
        <taxon>Colletotrichum</taxon>
        <taxon>Colletotrichum acutatum species complex</taxon>
    </lineage>
</organism>
<name>A0AAI9U3F0_9PEZI</name>